<feature type="domain" description="HPt" evidence="15">
    <location>
        <begin position="591"/>
        <end position="698"/>
    </location>
</feature>
<dbReference type="CDD" id="cd17546">
    <property type="entry name" value="REC_hyHK_CKI1_RcsC-like"/>
    <property type="match status" value="1"/>
</dbReference>
<dbReference type="Pfam" id="PF01584">
    <property type="entry name" value="CheW"/>
    <property type="match status" value="1"/>
</dbReference>
<dbReference type="SMART" id="SM00073">
    <property type="entry name" value="HPT"/>
    <property type="match status" value="2"/>
</dbReference>
<dbReference type="Gene3D" id="2.30.30.40">
    <property type="entry name" value="SH3 Domains"/>
    <property type="match status" value="1"/>
</dbReference>
<dbReference type="EMBL" id="CP025781">
    <property type="protein sequence ID" value="QBC43504.1"/>
    <property type="molecule type" value="Genomic_DNA"/>
</dbReference>
<dbReference type="Gene3D" id="3.40.50.2300">
    <property type="match status" value="1"/>
</dbReference>
<evidence type="ECO:0000256" key="1">
    <source>
        <dbReference type="ARBA" id="ARBA00000085"/>
    </source>
</evidence>
<sequence length="1939" mass="212757">MSAHTEFDLGSLVWVKSEIEQTLQKAAQALAQFGETNDSALLKHARTFLHQAYGAVQMVELTGLARFCEEIEQALVSDELSPDALEAIQCAITEASHYLEQLSAGAPNQPLRLLASFKKLAALRQATESGAELFFPQLSELELPLGLPLKSLPPEEMSGFIRLRRQRFEAGLLNWISKDVGAASIMARSLAEIAATQPNVVSRHFWWAAAGLLDGLNSHCASVDVDFKSLILRLNLQLRRLSDGSAKVAERLYRDILYALLVIETSSPLALGLRKAFALDSLLPGKDADLLSPEAVSRKQLARSLRDDMAVCKDAWSRICSGQFERLAAFLADFEPLASRSAPLSIPGLDDLWQALHQAIHRLNKLAPSDGQALEVATALLLIDNGLAIYPLLADDFPEQVDAMSQRLLNPFLNSEVPHLDAVSHQAQERLLQAQLAHEMRSNLQMVEDVLEEWFRNPDHNTELVKVEPSLRQIQGALQMLDKQQAVELLQLCQKRIEQFVRSELLLPAQEELELLAEGLSSLGFYLDDIAQSRDEPASLLGMIDKLSGALPNNLQADSLLEVLEEEPELETINTVVPPQQDLSKPLPVSDAAVDAELLEVFLEEAEEVLASIAEQLRICKHTPHDREALTVVRRSFHTLKGSGRMVGLNHLGQVAWAIEQLMNKLMQIERSASAELLDLLEQAHRAFSGWVQQLSSTGSALIEASDLIVLVDKIKAQLDEASAAPAEHVHLSVDADQAESDEVMIGTVTVSASLFALFCNEASQYLATLQNKNSDPSAYLLAAHTLGGIASTAGFRSLGELAYTLEHVVQQLGEMVIADELVLVQAVNRIASMLEAIFALQAPGFAEAEILALQNLRVQPFEISLDEAVELAPLDLDLHELHSDLVDAPLESALDLASDAQLAELTLASDDLELPLLDSAELSLANEEVEHALEADAEAPLHLVSPLLENLLAVEPSLANEEIEHAVEAEAPSHLASPLLENLLAAEPSLANEEIEHAVEAEAPSHLVSPLLENLLAAEPSLANEDIEHAVEAEAPSHLASPLLENLLAAEPSLANEDIEHAVEAEAPLHLVSPLLENLLAVEFSLANEDIEHAVEAEAPSYLESSLLDGLLAEPNLAEADIATSLEPALHGLQVAESSLEVAAEQAKKISENELKTIASPLLDGLLDVDSSSTTGPLDDFEDDIEFEQHAALADLLEIDPDFLDPLHGLQRKAELDSEQFDDIDEQLLPVFIEEADELIQQMSASLRGLRVPEPDQKDARALARVLHTFKGSARMAGAMRMGEVIHQMESRLLAAGSHYSSSLLDAFDADFDLIQMLAEELKGGKKPEEVIAPVVAKLVEVDTSTTIRVKSELMDQLVNQAGEVSIARSRIEAEMLTMKSSLLDLTENVNRLRSQLRELEIQAESQMQAKVKEHDGDEANFDPLEFDRFTRLQEITRFIAESVHDVATIQQNLLKNHDDSSSALSQQARMTKELQQSLMRVRMVPFSSLSERLYRLTRQTGKEVGKKVNLELRGGRVEIDRGVLDQMMSPFEHMLRNAIDHGLESTEQRLALGKSEFGEVQVEVRQEGNELVLLLKDDGKGLDLTRLRAKGLEKGLINNNASDQMVTELIFEPGITTASSLTTLSGRGIGMDVVKNKLGDLGGHIDVSSETGVGTTFTIYLPLTLAVTQVVLVKANGQQYAIPSGMVEQVQEIKLGPLESIYENRFQEWMDSRYPFAYFPRLLGDTQSVPEQKRYNTVILLRSGSSRMALHVDELLRNQEVVVKAIGPQLARIPGVTGATVLGNGDVVMIMNPLSLLARGETRSTAIHISPEALKTTPVVMIVDDSLTVRKITGRLLAREGFQVLTAKDGLDALQQLSDIKPDVMLVDIEMPRMDGFEFTRNVRANEGTRHIPIIMITSRTADKHKNYAFELGVNTFLGKPYQEEELLGYIRGFIQA</sequence>
<gene>
    <name evidence="16" type="ORF">C1H71_08115</name>
</gene>
<evidence type="ECO:0000256" key="5">
    <source>
        <dbReference type="ARBA" id="ARBA00022679"/>
    </source>
</evidence>
<keyword evidence="17" id="KW-1185">Reference proteome</keyword>
<dbReference type="FunFam" id="3.30.565.10:FF:000016">
    <property type="entry name" value="Chemotaxis protein CheA, putative"/>
    <property type="match status" value="1"/>
</dbReference>
<feature type="modified residue" description="Phosphohistidine" evidence="9">
    <location>
        <position position="638"/>
    </location>
</feature>
<dbReference type="InterPro" id="IPR051315">
    <property type="entry name" value="Bact_Chemotaxis_CheA"/>
</dbReference>
<proteinExistence type="predicted"/>
<dbReference type="Pfam" id="PF26379">
    <property type="entry name" value="FimL_2nd"/>
    <property type="match status" value="1"/>
</dbReference>
<dbReference type="SUPFAM" id="SSF47226">
    <property type="entry name" value="Histidine-containing phosphotransfer domain, HPT domain"/>
    <property type="match status" value="5"/>
</dbReference>
<dbReference type="CDD" id="cd00088">
    <property type="entry name" value="HPT"/>
    <property type="match status" value="2"/>
</dbReference>
<evidence type="ECO:0000256" key="6">
    <source>
        <dbReference type="ARBA" id="ARBA00022777"/>
    </source>
</evidence>
<dbReference type="PROSITE" id="PS50109">
    <property type="entry name" value="HIS_KIN"/>
    <property type="match status" value="1"/>
</dbReference>
<dbReference type="KEGG" id="ifl:C1H71_08115"/>
<keyword evidence="6" id="KW-0418">Kinase</keyword>
<dbReference type="InterPro" id="IPR005467">
    <property type="entry name" value="His_kinase_dom"/>
</dbReference>
<evidence type="ECO:0000256" key="3">
    <source>
        <dbReference type="ARBA" id="ARBA00021495"/>
    </source>
</evidence>
<dbReference type="SUPFAM" id="SSF52172">
    <property type="entry name" value="CheY-like"/>
    <property type="match status" value="1"/>
</dbReference>
<feature type="domain" description="CheW-like" evidence="14">
    <location>
        <begin position="1669"/>
        <end position="1804"/>
    </location>
</feature>
<evidence type="ECO:0000259" key="12">
    <source>
        <dbReference type="PROSITE" id="PS50109"/>
    </source>
</evidence>
<feature type="modified residue" description="Phosphohistidine" evidence="9">
    <location>
        <position position="1269"/>
    </location>
</feature>
<dbReference type="GO" id="GO:0006935">
    <property type="term" value="P:chemotaxis"/>
    <property type="evidence" value="ECO:0007669"/>
    <property type="project" value="InterPro"/>
</dbReference>
<dbReference type="EC" id="2.7.13.3" evidence="2"/>
<evidence type="ECO:0000256" key="2">
    <source>
        <dbReference type="ARBA" id="ARBA00012438"/>
    </source>
</evidence>
<dbReference type="SUPFAM" id="SSF50341">
    <property type="entry name" value="CheW-like"/>
    <property type="match status" value="1"/>
</dbReference>
<evidence type="ECO:0000259" key="13">
    <source>
        <dbReference type="PROSITE" id="PS50110"/>
    </source>
</evidence>
<name>A0A7G3G8L7_9NEIS</name>
<dbReference type="PROSITE" id="PS50110">
    <property type="entry name" value="RESPONSE_REGULATORY"/>
    <property type="match status" value="1"/>
</dbReference>
<dbReference type="InterPro" id="IPR036641">
    <property type="entry name" value="HPT_dom_sf"/>
</dbReference>
<comment type="catalytic activity">
    <reaction evidence="1">
        <text>ATP + protein L-histidine = ADP + protein N-phospho-L-histidine.</text>
        <dbReference type="EC" id="2.7.13.3"/>
    </reaction>
</comment>
<evidence type="ECO:0000259" key="15">
    <source>
        <dbReference type="PROSITE" id="PS50894"/>
    </source>
</evidence>
<dbReference type="SMART" id="SM01231">
    <property type="entry name" value="H-kinase_dim"/>
    <property type="match status" value="1"/>
</dbReference>
<comment type="function">
    <text evidence="8">Involved in the transmission of sensory signals from the chemoreceptors to the flagellar motors. CheA is autophosphorylated; it can transfer its phosphate group to either CheB or CheY.</text>
</comment>
<accession>A0A7G3G8L7</accession>
<organism evidence="16 17">
    <name type="scientific">Iodobacter fluviatilis</name>
    <dbReference type="NCBI Taxonomy" id="537"/>
    <lineage>
        <taxon>Bacteria</taxon>
        <taxon>Pseudomonadati</taxon>
        <taxon>Pseudomonadota</taxon>
        <taxon>Betaproteobacteria</taxon>
        <taxon>Neisseriales</taxon>
        <taxon>Chitinibacteraceae</taxon>
        <taxon>Iodobacter</taxon>
    </lineage>
</organism>
<keyword evidence="11" id="KW-0175">Coiled coil</keyword>
<feature type="domain" description="HPt" evidence="15">
    <location>
        <begin position="1222"/>
        <end position="1333"/>
    </location>
</feature>
<dbReference type="InterPro" id="IPR036061">
    <property type="entry name" value="CheW-like_dom_sf"/>
</dbReference>
<feature type="domain" description="Response regulatory" evidence="13">
    <location>
        <begin position="1821"/>
        <end position="1937"/>
    </location>
</feature>
<dbReference type="Proteomes" id="UP000515917">
    <property type="component" value="Chromosome"/>
</dbReference>
<dbReference type="GO" id="GO:0005737">
    <property type="term" value="C:cytoplasm"/>
    <property type="evidence" value="ECO:0007669"/>
    <property type="project" value="InterPro"/>
</dbReference>
<dbReference type="GO" id="GO:0000155">
    <property type="term" value="F:phosphorelay sensor kinase activity"/>
    <property type="evidence" value="ECO:0007669"/>
    <property type="project" value="InterPro"/>
</dbReference>
<dbReference type="Pfam" id="PF01627">
    <property type="entry name" value="Hpt"/>
    <property type="match status" value="4"/>
</dbReference>
<dbReference type="PRINTS" id="PR00344">
    <property type="entry name" value="BCTRLSENSOR"/>
</dbReference>
<evidence type="ECO:0000256" key="10">
    <source>
        <dbReference type="PROSITE-ProRule" id="PRU00169"/>
    </source>
</evidence>
<dbReference type="Pfam" id="PF00072">
    <property type="entry name" value="Response_reg"/>
    <property type="match status" value="1"/>
</dbReference>
<evidence type="ECO:0000313" key="16">
    <source>
        <dbReference type="EMBL" id="QBC43504.1"/>
    </source>
</evidence>
<dbReference type="Pfam" id="PF02518">
    <property type="entry name" value="HATPase_c"/>
    <property type="match status" value="1"/>
</dbReference>
<reference evidence="16 17" key="1">
    <citation type="submission" date="2018-01" db="EMBL/GenBank/DDBJ databases">
        <title>Genome sequence of Iodobacter sp. strain PCH194 isolated from Indian Trans-Himalaya.</title>
        <authorList>
            <person name="Kumar V."/>
            <person name="Thakur V."/>
            <person name="Kumar S."/>
            <person name="Singh D."/>
        </authorList>
    </citation>
    <scope>NUCLEOTIDE SEQUENCE [LARGE SCALE GENOMIC DNA]</scope>
    <source>
        <strain evidence="16 17">PCH194</strain>
    </source>
</reference>
<dbReference type="InterPro" id="IPR002545">
    <property type="entry name" value="CheW-lke_dom"/>
</dbReference>
<dbReference type="SMART" id="SM00387">
    <property type="entry name" value="HATPase_c"/>
    <property type="match status" value="1"/>
</dbReference>
<feature type="modified residue" description="Phosphohistidine" evidence="9">
    <location>
        <position position="785"/>
    </location>
</feature>
<evidence type="ECO:0000256" key="4">
    <source>
        <dbReference type="ARBA" id="ARBA00022553"/>
    </source>
</evidence>
<keyword evidence="7" id="KW-0902">Two-component regulatory system</keyword>
<dbReference type="InterPro" id="IPR011006">
    <property type="entry name" value="CheY-like_superfamily"/>
</dbReference>
<dbReference type="InterPro" id="IPR004358">
    <property type="entry name" value="Sig_transdc_His_kin-like_C"/>
</dbReference>
<dbReference type="InterPro" id="IPR036890">
    <property type="entry name" value="HATPase_C_sf"/>
</dbReference>
<dbReference type="SUPFAM" id="SSF55874">
    <property type="entry name" value="ATPase domain of HSP90 chaperone/DNA topoisomerase II/histidine kinase"/>
    <property type="match status" value="1"/>
</dbReference>
<dbReference type="InterPro" id="IPR004105">
    <property type="entry name" value="CheA-like_dim"/>
</dbReference>
<dbReference type="SMART" id="SM00260">
    <property type="entry name" value="CheW"/>
    <property type="match status" value="1"/>
</dbReference>
<dbReference type="RefSeq" id="WP_130106083.1">
    <property type="nucleotide sequence ID" value="NZ_CP025781.1"/>
</dbReference>
<feature type="domain" description="HPt" evidence="15">
    <location>
        <begin position="748"/>
        <end position="838"/>
    </location>
</feature>
<dbReference type="InterPro" id="IPR008207">
    <property type="entry name" value="Sig_transdc_His_kin_Hpt_dom"/>
</dbReference>
<dbReference type="InterPro" id="IPR003594">
    <property type="entry name" value="HATPase_dom"/>
</dbReference>
<dbReference type="Gene3D" id="3.30.565.10">
    <property type="entry name" value="Histidine kinase-like ATPase, C-terminal domain"/>
    <property type="match status" value="1"/>
</dbReference>
<dbReference type="PROSITE" id="PS50851">
    <property type="entry name" value="CHEW"/>
    <property type="match status" value="1"/>
</dbReference>
<dbReference type="SMART" id="SM00448">
    <property type="entry name" value="REC"/>
    <property type="match status" value="1"/>
</dbReference>
<keyword evidence="5" id="KW-0808">Transferase</keyword>
<evidence type="ECO:0000313" key="17">
    <source>
        <dbReference type="Proteomes" id="UP000515917"/>
    </source>
</evidence>
<evidence type="ECO:0000256" key="9">
    <source>
        <dbReference type="PROSITE-ProRule" id="PRU00110"/>
    </source>
</evidence>
<dbReference type="PANTHER" id="PTHR43395">
    <property type="entry name" value="SENSOR HISTIDINE KINASE CHEA"/>
    <property type="match status" value="1"/>
</dbReference>
<dbReference type="PANTHER" id="PTHR43395:SF8">
    <property type="entry name" value="HISTIDINE KINASE"/>
    <property type="match status" value="1"/>
</dbReference>
<keyword evidence="4 10" id="KW-0597">Phosphoprotein</keyword>
<dbReference type="Gene3D" id="1.20.120.160">
    <property type="entry name" value="HPT domain"/>
    <property type="match status" value="3"/>
</dbReference>
<dbReference type="PROSITE" id="PS50894">
    <property type="entry name" value="HPT"/>
    <property type="match status" value="3"/>
</dbReference>
<dbReference type="InterPro" id="IPR001789">
    <property type="entry name" value="Sig_transdc_resp-reg_receiver"/>
</dbReference>
<protein>
    <recommendedName>
        <fullName evidence="3">Chemotaxis protein CheA</fullName>
        <ecNumber evidence="2">2.7.13.3</ecNumber>
    </recommendedName>
</protein>
<evidence type="ECO:0000259" key="14">
    <source>
        <dbReference type="PROSITE" id="PS50851"/>
    </source>
</evidence>
<dbReference type="InterPro" id="IPR058661">
    <property type="entry name" value="FimL_2nd"/>
</dbReference>
<feature type="coiled-coil region" evidence="11">
    <location>
        <begin position="1384"/>
        <end position="1411"/>
    </location>
</feature>
<feature type="modified residue" description="4-aspartylphosphate" evidence="10">
    <location>
        <position position="1870"/>
    </location>
</feature>
<evidence type="ECO:0000256" key="7">
    <source>
        <dbReference type="ARBA" id="ARBA00023012"/>
    </source>
</evidence>
<evidence type="ECO:0000256" key="8">
    <source>
        <dbReference type="ARBA" id="ARBA00035100"/>
    </source>
</evidence>
<evidence type="ECO:0000256" key="11">
    <source>
        <dbReference type="SAM" id="Coils"/>
    </source>
</evidence>
<feature type="domain" description="Histidine kinase" evidence="12">
    <location>
        <begin position="1471"/>
        <end position="1667"/>
    </location>
</feature>